<accession>A0A3N4MGK7</accession>
<sequence length="553" mass="63790">MTIYEATDALNSLARFSPVLSGFQSRMKTLHGNTRVQTYKIFSGHTIFGGNECYAYHAGGRSDLQLNIGAEWLDDREIFRYGVGFSLYPNQSQPDPMNFLPPKIKALNEYIKKNKSTFDDLWMWHYDSPDGHNRSDNFPVGPIPPEWETFENFIFIGKFINKPLSEANTDDIQSMLALLERLAPVVEYVEAQYHHFKPAHDGNRISRICWNDNGWVEPSGWPGKSTDPKSHEGKYGYGHEEWLCDTSKTIDGFHYAFLESVRGLEESAEDKVYNIDLFTVDGRTAKRYAVGIIRNVEIVGHERADEIVAEYERRGWMQLMDQQIEAVQAIRSEFSQNEGFKLFNIRFMPQDLQLFESYRLIEDNRIAKSHRYELMHKHAEIGLANPMNDAIAFEPDASREPDVDDSIETTIYHREPKPVENLYLHKKVRDRLKNYLIDQYGFCVGKECGTGQGTSVDVIRVRQGRRIYYEVKVYSSIKASIREALGQLLEYSDWPDTNHAKAMVVVGVAPLCNESRGYLDSLRSRYKLPLYYQQFDLQSKAIVDGDFSDSIFD</sequence>
<dbReference type="RefSeq" id="WP_123864512.1">
    <property type="nucleotide sequence ID" value="NZ_QXZY01000001.1"/>
</dbReference>
<protein>
    <submittedName>
        <fullName evidence="1">Uncharacterized protein</fullName>
    </submittedName>
</protein>
<dbReference type="EMBL" id="RMBX01000001">
    <property type="protein sequence ID" value="RPD43104.1"/>
    <property type="molecule type" value="Genomic_DNA"/>
</dbReference>
<keyword evidence="2" id="KW-1185">Reference proteome</keyword>
<evidence type="ECO:0000313" key="2">
    <source>
        <dbReference type="Proteomes" id="UP000279089"/>
    </source>
</evidence>
<name>A0A3N4MGK7_9BACT</name>
<dbReference type="AlphaFoldDB" id="A0A3N4MGK7"/>
<gene>
    <name evidence="1" type="ORF">EG028_02080</name>
</gene>
<evidence type="ECO:0000313" key="1">
    <source>
        <dbReference type="EMBL" id="RPD43104.1"/>
    </source>
</evidence>
<reference evidence="2" key="1">
    <citation type="submission" date="2018-11" db="EMBL/GenBank/DDBJ databases">
        <title>Chitinophaga lutea sp.nov., isolate from arsenic contaminated soil.</title>
        <authorList>
            <person name="Zong Y."/>
        </authorList>
    </citation>
    <scope>NUCLEOTIDE SEQUENCE [LARGE SCALE GENOMIC DNA]</scope>
    <source>
        <strain evidence="2">YLT18</strain>
    </source>
</reference>
<comment type="caution">
    <text evidence="1">The sequence shown here is derived from an EMBL/GenBank/DDBJ whole genome shotgun (WGS) entry which is preliminary data.</text>
</comment>
<proteinExistence type="predicted"/>
<organism evidence="1 2">
    <name type="scientific">Chitinophaga barathri</name>
    <dbReference type="NCBI Taxonomy" id="1647451"/>
    <lineage>
        <taxon>Bacteria</taxon>
        <taxon>Pseudomonadati</taxon>
        <taxon>Bacteroidota</taxon>
        <taxon>Chitinophagia</taxon>
        <taxon>Chitinophagales</taxon>
        <taxon>Chitinophagaceae</taxon>
        <taxon>Chitinophaga</taxon>
    </lineage>
</organism>
<dbReference type="Proteomes" id="UP000279089">
    <property type="component" value="Unassembled WGS sequence"/>
</dbReference>